<dbReference type="CDD" id="cd00338">
    <property type="entry name" value="Ser_Recombinase"/>
    <property type="match status" value="1"/>
</dbReference>
<feature type="domain" description="Recombinase" evidence="3">
    <location>
        <begin position="158"/>
        <end position="306"/>
    </location>
</feature>
<dbReference type="Proteomes" id="UP000031866">
    <property type="component" value="Chromosome"/>
</dbReference>
<protein>
    <recommendedName>
        <fullName evidence="6">DNA-invertase hin</fullName>
    </recommendedName>
</protein>
<evidence type="ECO:0000256" key="1">
    <source>
        <dbReference type="SAM" id="Coils"/>
    </source>
</evidence>
<dbReference type="InterPro" id="IPR038109">
    <property type="entry name" value="DNA_bind_recomb_sf"/>
</dbReference>
<dbReference type="InterPro" id="IPR036162">
    <property type="entry name" value="Resolvase-like_N_sf"/>
</dbReference>
<keyword evidence="1" id="KW-0175">Coiled coil</keyword>
<dbReference type="SMART" id="SM00857">
    <property type="entry name" value="Resolvase"/>
    <property type="match status" value="1"/>
</dbReference>
<dbReference type="KEGG" id="cbei:LF65_02235"/>
<dbReference type="InterPro" id="IPR050639">
    <property type="entry name" value="SSR_resolvase"/>
</dbReference>
<dbReference type="InterPro" id="IPR011109">
    <property type="entry name" value="DNA_bind_recombinase_dom"/>
</dbReference>
<dbReference type="PANTHER" id="PTHR30461:SF23">
    <property type="entry name" value="DNA RECOMBINASE-RELATED"/>
    <property type="match status" value="1"/>
</dbReference>
<evidence type="ECO:0000259" key="3">
    <source>
        <dbReference type="PROSITE" id="PS51737"/>
    </source>
</evidence>
<organism evidence="4 5">
    <name type="scientific">Clostridium beijerinckii</name>
    <name type="common">Clostridium MP</name>
    <dbReference type="NCBI Taxonomy" id="1520"/>
    <lineage>
        <taxon>Bacteria</taxon>
        <taxon>Bacillati</taxon>
        <taxon>Bacillota</taxon>
        <taxon>Clostridia</taxon>
        <taxon>Eubacteriales</taxon>
        <taxon>Clostridiaceae</taxon>
        <taxon>Clostridium</taxon>
    </lineage>
</organism>
<evidence type="ECO:0000313" key="5">
    <source>
        <dbReference type="Proteomes" id="UP000031866"/>
    </source>
</evidence>
<dbReference type="EMBL" id="CP010086">
    <property type="protein sequence ID" value="AJG98821.1"/>
    <property type="molecule type" value="Genomic_DNA"/>
</dbReference>
<dbReference type="PROSITE" id="PS51737">
    <property type="entry name" value="RECOMBINASE_DNA_BIND"/>
    <property type="match status" value="1"/>
</dbReference>
<dbReference type="GO" id="GO:0003677">
    <property type="term" value="F:DNA binding"/>
    <property type="evidence" value="ECO:0007669"/>
    <property type="project" value="InterPro"/>
</dbReference>
<accession>A0A0B5QKQ8</accession>
<sequence>MKIAIYSRKSVFTGKGESVENQIDLCKDHCEVYFKNEELEYIIYEDEGFSGKNVNRPNFQRLLNDIKSNQISVLICYRLDRISRNVADFSSILELLQKYSVDFISIKERFDTSTPTGRAMIYIASVFAQLERETIAERVKDNMLQLAKLGKWSGGQLPLGYASEKVNYMNEEMKEKSFVKLIPIDEELEIIKFIYNNYLSKGSILNVVKDLNNNGYKSKTGVNFELTGVKRILRSSLYVKSSESTHEYLKSKNFNVYGKANGNGYLTYNKKTDKDNIIVAISGHSGIIPSIDWLRVQKKLDSNAEKSKQISNRSGTGSNNALFSGLLKCGKCGSNMVIKYNSKNKDGKSYIYYVCSNKEKQYLTNRCAAPNLRCDIVDPIIVETIQTYNKNIILKTYNDKLNDLLKNSDKQIVDNLKSQIIEKEKQVINLVNELSKTEMEDVKKIYRSQIAAMTTEVNKLKLILSSSEETHAHLKDSILEIKHLIQSFIDFNKTFNTTDDIDIKRTLLRNIIEKVTCDFTNKIFDVKFFCLDNMQLDSSSESMDCNLYTSQRRCNC</sequence>
<proteinExistence type="predicted"/>
<dbReference type="PANTHER" id="PTHR30461">
    <property type="entry name" value="DNA-INVERTASE FROM LAMBDOID PROPHAGE"/>
    <property type="match status" value="1"/>
</dbReference>
<feature type="coiled-coil region" evidence="1">
    <location>
        <begin position="413"/>
        <end position="440"/>
    </location>
</feature>
<dbReference type="AlphaFoldDB" id="A0A0B5QKQ8"/>
<dbReference type="Pfam" id="PF13408">
    <property type="entry name" value="Zn_ribbon_recom"/>
    <property type="match status" value="1"/>
</dbReference>
<dbReference type="PROSITE" id="PS51736">
    <property type="entry name" value="RECOMBINASES_3"/>
    <property type="match status" value="1"/>
</dbReference>
<reference evidence="5" key="1">
    <citation type="submission" date="2014-12" db="EMBL/GenBank/DDBJ databases">
        <title>Genome sequence of Clostridium beijerinckii strain 59B.</title>
        <authorList>
            <person name="Little G.T."/>
            <person name="Minton N.P."/>
        </authorList>
    </citation>
    <scope>NUCLEOTIDE SEQUENCE [LARGE SCALE GENOMIC DNA]</scope>
    <source>
        <strain evidence="5">59B</strain>
    </source>
</reference>
<dbReference type="InterPro" id="IPR006119">
    <property type="entry name" value="Resolv_N"/>
</dbReference>
<dbReference type="RefSeq" id="WP_052482784.1">
    <property type="nucleotide sequence ID" value="NZ_CP010086.2"/>
</dbReference>
<gene>
    <name evidence="4" type="ORF">LF65_02235</name>
</gene>
<feature type="domain" description="Resolvase/invertase-type recombinase catalytic" evidence="2">
    <location>
        <begin position="2"/>
        <end position="150"/>
    </location>
</feature>
<evidence type="ECO:0000313" key="4">
    <source>
        <dbReference type="EMBL" id="AJG98821.1"/>
    </source>
</evidence>
<dbReference type="Gene3D" id="3.90.1750.20">
    <property type="entry name" value="Putative Large Serine Recombinase, Chain B, Domain 2"/>
    <property type="match status" value="1"/>
</dbReference>
<dbReference type="SUPFAM" id="SSF53041">
    <property type="entry name" value="Resolvase-like"/>
    <property type="match status" value="1"/>
</dbReference>
<dbReference type="Pfam" id="PF00239">
    <property type="entry name" value="Resolvase"/>
    <property type="match status" value="1"/>
</dbReference>
<evidence type="ECO:0008006" key="6">
    <source>
        <dbReference type="Google" id="ProtNLM"/>
    </source>
</evidence>
<dbReference type="GO" id="GO:0000150">
    <property type="term" value="F:DNA strand exchange activity"/>
    <property type="evidence" value="ECO:0007669"/>
    <property type="project" value="InterPro"/>
</dbReference>
<dbReference type="Pfam" id="PF07508">
    <property type="entry name" value="Recombinase"/>
    <property type="match status" value="1"/>
</dbReference>
<name>A0A0B5QKQ8_CLOBE</name>
<dbReference type="Gene3D" id="3.40.50.1390">
    <property type="entry name" value="Resolvase, N-terminal catalytic domain"/>
    <property type="match status" value="1"/>
</dbReference>
<dbReference type="InterPro" id="IPR025827">
    <property type="entry name" value="Zn_ribbon_recom_dom"/>
</dbReference>
<dbReference type="OrthoDB" id="9781670at2"/>
<dbReference type="STRING" id="1520.LF65_02235"/>
<evidence type="ECO:0000259" key="2">
    <source>
        <dbReference type="PROSITE" id="PS51736"/>
    </source>
</evidence>